<dbReference type="AlphaFoldDB" id="A0A2X0M1M4"/>
<evidence type="ECO:0000313" key="2">
    <source>
        <dbReference type="EMBL" id="SGY41091.1"/>
    </source>
</evidence>
<dbReference type="EMBL" id="FQNC01000042">
    <property type="protein sequence ID" value="SGY41091.1"/>
    <property type="molecule type" value="Genomic_DNA"/>
</dbReference>
<keyword evidence="3" id="KW-1185">Reference proteome</keyword>
<gene>
    <name evidence="2" type="primary">BQ5605_C003g02468</name>
    <name evidence="2" type="ORF">BQ5605_C003G02468</name>
</gene>
<feature type="region of interest" description="Disordered" evidence="1">
    <location>
        <begin position="125"/>
        <end position="145"/>
    </location>
</feature>
<sequence length="346" mass="38007">MSTKSSWWSSWRSSIQPTRETRRRSTTTALASPESRGATISRPFRVGTRPSRQQRPSLDCVFTLEPTRATITRPEPATPPVTLSVRVLHSHGEDKPQRAAAATRAATHTMAEAEHEILLETVHTSEAGRYDEPESTSKSRRIMRKPSDLSSFTSKLIRQLLLEGISWADGLPNISTPHTSPRASTTTLSTFSRLKDRELPLIPTRPASCSSTWAGKSFEAGGGSHSSLAADSDASSLAHHPSEYTQRTSRRAKNLGYKWCGMIRRVACRKSTPAAALKPFASLGQNWSHTAATLDTRRSRPSISISSPMTRVVFLAHDDIEDGWVVLSAKLNAAELERAPEAITDK</sequence>
<evidence type="ECO:0000313" key="3">
    <source>
        <dbReference type="Proteomes" id="UP000249464"/>
    </source>
</evidence>
<evidence type="ECO:0000256" key="1">
    <source>
        <dbReference type="SAM" id="MobiDB-lite"/>
    </source>
</evidence>
<protein>
    <submittedName>
        <fullName evidence="2">BQ5605_C003g02468 protein</fullName>
    </submittedName>
</protein>
<feature type="compositionally biased region" description="Basic and acidic residues" evidence="1">
    <location>
        <begin position="126"/>
        <end position="137"/>
    </location>
</feature>
<dbReference type="Proteomes" id="UP000249464">
    <property type="component" value="Unassembled WGS sequence"/>
</dbReference>
<feature type="region of interest" description="Disordered" evidence="1">
    <location>
        <begin position="1"/>
        <end position="42"/>
    </location>
</feature>
<accession>A0A2X0M1M4</accession>
<feature type="compositionally biased region" description="Low complexity" evidence="1">
    <location>
        <begin position="1"/>
        <end position="14"/>
    </location>
</feature>
<proteinExistence type="predicted"/>
<reference evidence="2 3" key="1">
    <citation type="submission" date="2016-11" db="EMBL/GenBank/DDBJ databases">
        <authorList>
            <person name="Jaros S."/>
            <person name="Januszkiewicz K."/>
            <person name="Wedrychowicz H."/>
        </authorList>
    </citation>
    <scope>NUCLEOTIDE SEQUENCE [LARGE SCALE GENOMIC DNA]</scope>
</reference>
<organism evidence="2 3">
    <name type="scientific">Microbotryum silenes-dioicae</name>
    <dbReference type="NCBI Taxonomy" id="796604"/>
    <lineage>
        <taxon>Eukaryota</taxon>
        <taxon>Fungi</taxon>
        <taxon>Dikarya</taxon>
        <taxon>Basidiomycota</taxon>
        <taxon>Pucciniomycotina</taxon>
        <taxon>Microbotryomycetes</taxon>
        <taxon>Microbotryales</taxon>
        <taxon>Microbotryaceae</taxon>
        <taxon>Microbotryum</taxon>
    </lineage>
</organism>
<name>A0A2X0M1M4_9BASI</name>